<gene>
    <name evidence="2" type="ORF">NSO95_07980</name>
</gene>
<dbReference type="Pfam" id="PF09951">
    <property type="entry name" value="Imm33"/>
    <property type="match status" value="1"/>
</dbReference>
<feature type="domain" description="Immunity protein Imm33" evidence="1">
    <location>
        <begin position="126"/>
        <end position="213"/>
    </location>
</feature>
<evidence type="ECO:0000313" key="3">
    <source>
        <dbReference type="Proteomes" id="UP001206067"/>
    </source>
</evidence>
<protein>
    <submittedName>
        <fullName evidence="2">DUF2185 domain-containing protein</fullName>
    </submittedName>
</protein>
<comment type="caution">
    <text evidence="2">The sequence shown here is derived from an EMBL/GenBank/DDBJ whole genome shotgun (WGS) entry which is preliminary data.</text>
</comment>
<keyword evidence="3" id="KW-1185">Reference proteome</keyword>
<dbReference type="EMBL" id="JANKHH010000004">
    <property type="protein sequence ID" value="MCR2833883.1"/>
    <property type="molecule type" value="Genomic_DNA"/>
</dbReference>
<dbReference type="PANTHER" id="PTHR38743:SF2">
    <property type="entry name" value="DUF2185 DOMAIN-CONTAINING PROTEIN"/>
    <property type="match status" value="1"/>
</dbReference>
<reference evidence="2 3" key="1">
    <citation type="submission" date="2022-08" db="EMBL/GenBank/DDBJ databases">
        <title>Polyphasic taxonomy analysis of Qipengyuania sp.RS5-5.</title>
        <authorList>
            <person name="Xamxidin M."/>
            <person name="Wu M."/>
        </authorList>
    </citation>
    <scope>NUCLEOTIDE SEQUENCE [LARGE SCALE GENOMIC DNA]</scope>
    <source>
        <strain evidence="2 3">RS5-5</strain>
    </source>
</reference>
<organism evidence="2 3">
    <name type="scientific">Parerythrobacter lacustris</name>
    <dbReference type="NCBI Taxonomy" id="2969984"/>
    <lineage>
        <taxon>Bacteria</taxon>
        <taxon>Pseudomonadati</taxon>
        <taxon>Pseudomonadota</taxon>
        <taxon>Alphaproteobacteria</taxon>
        <taxon>Sphingomonadales</taxon>
        <taxon>Erythrobacteraceae</taxon>
        <taxon>Parerythrobacter</taxon>
    </lineage>
</organism>
<dbReference type="InterPro" id="IPR018689">
    <property type="entry name" value="Imm33_dom"/>
</dbReference>
<sequence>MSDDGIELPAGIALDDPRLIAAAAPYTYDLPWPDEIAALAPGDGVQAIFREIGGGRKYSAERMWVTIEQIADGFVAGYLDNDPFDMPSIKHRDRVRIPLTHVISCTYVDGKERPVVPERRRYWDRCFVDACVVEGRSHADYLYREEPDMTREGDENPDSGWRIRGTDETIAEDERLGEKPMYIALGKVLNSDDRWLHLIDREIGCAFQWDADRDKYIELQ</sequence>
<evidence type="ECO:0000259" key="1">
    <source>
        <dbReference type="Pfam" id="PF09951"/>
    </source>
</evidence>
<name>A0ABT1XQD9_9SPHN</name>
<dbReference type="Proteomes" id="UP001206067">
    <property type="component" value="Unassembled WGS sequence"/>
</dbReference>
<proteinExistence type="predicted"/>
<evidence type="ECO:0000313" key="2">
    <source>
        <dbReference type="EMBL" id="MCR2833883.1"/>
    </source>
</evidence>
<dbReference type="RefSeq" id="WP_257595661.1">
    <property type="nucleotide sequence ID" value="NZ_JANKHH010000004.1"/>
</dbReference>
<dbReference type="PANTHER" id="PTHR38743">
    <property type="entry name" value="SIMILAR TO GLYOXYLASE I FAMILY PROTEIN"/>
    <property type="match status" value="1"/>
</dbReference>
<accession>A0ABT1XQD9</accession>